<dbReference type="EMBL" id="BMDI01000001">
    <property type="protein sequence ID" value="GGI18176.1"/>
    <property type="molecule type" value="Genomic_DNA"/>
</dbReference>
<evidence type="ECO:0000313" key="1">
    <source>
        <dbReference type="EMBL" id="GGI18176.1"/>
    </source>
</evidence>
<comment type="caution">
    <text evidence="1">The sequence shown here is derived from an EMBL/GenBank/DDBJ whole genome shotgun (WGS) entry which is preliminary data.</text>
</comment>
<dbReference type="Proteomes" id="UP000642180">
    <property type="component" value="Unassembled WGS sequence"/>
</dbReference>
<reference evidence="2" key="1">
    <citation type="journal article" date="2019" name="Int. J. Syst. Evol. Microbiol.">
        <title>The Global Catalogue of Microorganisms (GCM) 10K type strain sequencing project: providing services to taxonomists for standard genome sequencing and annotation.</title>
        <authorList>
            <consortium name="The Broad Institute Genomics Platform"/>
            <consortium name="The Broad Institute Genome Sequencing Center for Infectious Disease"/>
            <person name="Wu L."/>
            <person name="Ma J."/>
        </authorList>
    </citation>
    <scope>NUCLEOTIDE SEQUENCE [LARGE SCALE GENOMIC DNA]</scope>
    <source>
        <strain evidence="2">CCM 2767</strain>
    </source>
</reference>
<proteinExistence type="predicted"/>
<keyword evidence="2" id="KW-1185">Reference proteome</keyword>
<sequence length="159" mass="18356">MTTKKQEMQRIIHLYREETGEKEIDMHDVALFAMKKGWPMPKPETPLERLAKQFSEAAREEVRRDAITGRPYRANLAISGGSQQGAFWVDIDEAPRKHAHKSFVQRREQMVGDGLQLSFDVDHWNSINPTEEPIVMPMDLTLDIEWRKNAPDDDAIEVA</sequence>
<evidence type="ECO:0000313" key="2">
    <source>
        <dbReference type="Proteomes" id="UP000642180"/>
    </source>
</evidence>
<organism evidence="1 2">
    <name type="scientific">Oxalicibacterium faecigallinarum</name>
    <dbReference type="NCBI Taxonomy" id="573741"/>
    <lineage>
        <taxon>Bacteria</taxon>
        <taxon>Pseudomonadati</taxon>
        <taxon>Pseudomonadota</taxon>
        <taxon>Betaproteobacteria</taxon>
        <taxon>Burkholderiales</taxon>
        <taxon>Oxalobacteraceae</taxon>
        <taxon>Oxalicibacterium</taxon>
    </lineage>
</organism>
<name>A0A8J3AX12_9BURK</name>
<dbReference type="RefSeq" id="WP_188380402.1">
    <property type="nucleotide sequence ID" value="NZ_BMDI01000001.1"/>
</dbReference>
<accession>A0A8J3AX12</accession>
<gene>
    <name evidence="1" type="ORF">GCM10008066_12690</name>
</gene>
<dbReference type="AlphaFoldDB" id="A0A8J3AX12"/>
<protein>
    <submittedName>
        <fullName evidence="1">Uncharacterized protein</fullName>
    </submittedName>
</protein>